<evidence type="ECO:0000313" key="3">
    <source>
        <dbReference type="EMBL" id="ANE45740.1"/>
    </source>
</evidence>
<accession>A0A172TFF3</accession>
<keyword evidence="4" id="KW-1185">Reference proteome</keyword>
<feature type="domain" description="Ricin B lectin" evidence="2">
    <location>
        <begin position="754"/>
        <end position="891"/>
    </location>
</feature>
<reference evidence="3 4" key="1">
    <citation type="submission" date="2015-01" db="EMBL/GenBank/DDBJ databases">
        <title>Paenibacillus swuensis/DY6/whole genome sequencing.</title>
        <authorList>
            <person name="Kim M.K."/>
            <person name="Srinivasan S."/>
            <person name="Lee J.-J."/>
        </authorList>
    </citation>
    <scope>NUCLEOTIDE SEQUENCE [LARGE SCALE GENOMIC DNA]</scope>
    <source>
        <strain evidence="3 4">DY6</strain>
    </source>
</reference>
<dbReference type="Gene3D" id="2.130.10.10">
    <property type="entry name" value="YVTN repeat-like/Quinoprotein amine dehydrogenase"/>
    <property type="match status" value="2"/>
</dbReference>
<dbReference type="SUPFAM" id="SSF110296">
    <property type="entry name" value="Oligoxyloglucan reducing end-specific cellobiohydrolase"/>
    <property type="match status" value="2"/>
</dbReference>
<dbReference type="GO" id="GO:0010411">
    <property type="term" value="P:xyloglucan metabolic process"/>
    <property type="evidence" value="ECO:0007669"/>
    <property type="project" value="TreeGrafter"/>
</dbReference>
<dbReference type="InterPro" id="IPR000772">
    <property type="entry name" value="Ricin_B_lectin"/>
</dbReference>
<protein>
    <recommendedName>
        <fullName evidence="2">Ricin B lectin domain-containing protein</fullName>
    </recommendedName>
</protein>
<dbReference type="PANTHER" id="PTHR43739:SF5">
    <property type="entry name" value="EXO-ALPHA-SIALIDASE"/>
    <property type="match status" value="1"/>
</dbReference>
<proteinExistence type="predicted"/>
<name>A0A172TFF3_9BACL</name>
<feature type="chain" id="PRO_5008000721" description="Ricin B lectin domain-containing protein" evidence="1">
    <location>
        <begin position="33"/>
        <end position="894"/>
    </location>
</feature>
<feature type="signal peptide" evidence="1">
    <location>
        <begin position="1"/>
        <end position="32"/>
    </location>
</feature>
<evidence type="ECO:0000256" key="1">
    <source>
        <dbReference type="SAM" id="SignalP"/>
    </source>
</evidence>
<dbReference type="PROSITE" id="PS50231">
    <property type="entry name" value="RICIN_B_LECTIN"/>
    <property type="match status" value="1"/>
</dbReference>
<keyword evidence="1" id="KW-0732">Signal</keyword>
<dbReference type="SUPFAM" id="SSF50370">
    <property type="entry name" value="Ricin B-like lectins"/>
    <property type="match status" value="1"/>
</dbReference>
<organism evidence="3 4">
    <name type="scientific">Paenibacillus swuensis</name>
    <dbReference type="NCBI Taxonomy" id="1178515"/>
    <lineage>
        <taxon>Bacteria</taxon>
        <taxon>Bacillati</taxon>
        <taxon>Bacillota</taxon>
        <taxon>Bacilli</taxon>
        <taxon>Bacillales</taxon>
        <taxon>Paenibacillaceae</taxon>
        <taxon>Paenibacillus</taxon>
    </lineage>
</organism>
<dbReference type="EMBL" id="CP011388">
    <property type="protein sequence ID" value="ANE45740.1"/>
    <property type="molecule type" value="Genomic_DNA"/>
</dbReference>
<dbReference type="AlphaFoldDB" id="A0A172TFF3"/>
<dbReference type="OrthoDB" id="9757947at2"/>
<gene>
    <name evidence="3" type="ORF">SY83_04865</name>
</gene>
<dbReference type="InterPro" id="IPR015943">
    <property type="entry name" value="WD40/YVTN_repeat-like_dom_sf"/>
</dbReference>
<dbReference type="Pfam" id="PF14200">
    <property type="entry name" value="RicinB_lectin_2"/>
    <property type="match status" value="2"/>
</dbReference>
<dbReference type="CDD" id="cd15482">
    <property type="entry name" value="Sialidase_non-viral"/>
    <property type="match status" value="1"/>
</dbReference>
<dbReference type="RefSeq" id="WP_068604772.1">
    <property type="nucleotide sequence ID" value="NZ_CP011388.1"/>
</dbReference>
<dbReference type="CDD" id="cd00161">
    <property type="entry name" value="beta-trefoil_Ricin-like"/>
    <property type="match status" value="1"/>
</dbReference>
<dbReference type="KEGG" id="pswu:SY83_04865"/>
<sequence length="894" mass="97264">MSIMKYANRIWLAVVLIMLAALWAPGNPSASAATTDISSQYDWKTLKTGAGGWVTGVDAHPWGNVVYVRTDVGGAYRLNADRTSWKQVVTSESMQDESPYGMTGVLSIVGAPGNDNTAYMAYNNSVYKSWDRGENWYRGNLTAASNPNGNGRQQGERLAVDPANANIVYYGSIANGLLRTEDGGNAWSEVTAVPRSGESDYGAGQVIFDPSGGTLSSGSVVKTKVIYATVYKKGFYRSIDAGANWSKITGGTGPADTSVFEDLSIANDGTLYLAAGSVWKFKAGVWTNVSPNGSYYVDVAVQPANSNKIFAFTSGADTARSTNGGASGSWSYPSKSRTASDIPWLGWTEENYMSVGSIVFDPVVPDRLWFAQGIGVWTTTDINDGDLNWTSVNNGIEELVSNDMVAPAGGKPVSAFWDRAIFRHEQLDQYPSVHKPTSRFNSGWDLDYAYDTPSFIVTAANDHRYCCTEDGLSNQSGYSEDGGSTWSLFGSITSGTHPADLKFGNIAVASNNINNLVWLPTYNRALHFSKNKGQSWTQVILPGTESMVDNEGKYNGGSHFANYLHRQVLAADSVNDNTFYLYHQSQGIYRSTNGGENWTLINSTIPKGWALGYFNAQLKAVPGKAGHLYLTFGHQDGAEFSMWRSTDGGLNWTELSELKDVANFAFGKAASAGGYPAFYITGKVNGDFGVWRSTDQAANWEKLATYPLGLYDAVTAMEADKDMFGRIFIGFAGNGFVYGQPNGTGGSGGGPLEDGVYAIQNKNSNKALDVGWDFTDGVPVKQWTYVPGQSNQQWTITKLPDGSYKIINVYNNKSLDGTWDAIDGAPVTLWGYGNNQSNQAWFIDEQSDGSYKITNKYTQRSLEIGDGSLSDDVDAQQWTDFGHPWQRWILTKQN</sequence>
<dbReference type="Gene3D" id="2.80.10.50">
    <property type="match status" value="2"/>
</dbReference>
<dbReference type="InterPro" id="IPR035992">
    <property type="entry name" value="Ricin_B-like_lectins"/>
</dbReference>
<dbReference type="InterPro" id="IPR052025">
    <property type="entry name" value="Xyloglucanase_GH74"/>
</dbReference>
<evidence type="ECO:0000313" key="4">
    <source>
        <dbReference type="Proteomes" id="UP000076927"/>
    </source>
</evidence>
<dbReference type="PATRIC" id="fig|1178515.4.peg.985"/>
<dbReference type="PANTHER" id="PTHR43739">
    <property type="entry name" value="XYLOGLUCANASE (EUROFUNG)"/>
    <property type="match status" value="1"/>
</dbReference>
<evidence type="ECO:0000259" key="2">
    <source>
        <dbReference type="SMART" id="SM00458"/>
    </source>
</evidence>
<dbReference type="SMART" id="SM00458">
    <property type="entry name" value="RICIN"/>
    <property type="match status" value="1"/>
</dbReference>
<dbReference type="Proteomes" id="UP000076927">
    <property type="component" value="Chromosome"/>
</dbReference>
<dbReference type="STRING" id="1178515.SY83_04865"/>